<evidence type="ECO:0000313" key="2">
    <source>
        <dbReference type="EMBL" id="CAG2060943.1"/>
    </source>
</evidence>
<evidence type="ECO:0000256" key="1">
    <source>
        <dbReference type="SAM" id="MobiDB-lite"/>
    </source>
</evidence>
<feature type="region of interest" description="Disordered" evidence="1">
    <location>
        <begin position="114"/>
        <end position="137"/>
    </location>
</feature>
<dbReference type="EMBL" id="CAJPIN010014078">
    <property type="protein sequence ID" value="CAG2060943.1"/>
    <property type="molecule type" value="Genomic_DNA"/>
</dbReference>
<accession>A0ABN7NZ10</accession>
<name>A0ABN7NZ10_TIMPD</name>
<keyword evidence="3" id="KW-1185">Reference proteome</keyword>
<feature type="region of interest" description="Disordered" evidence="1">
    <location>
        <begin position="1"/>
        <end position="29"/>
    </location>
</feature>
<sequence>MCDELGSESCLVEGQDSGEDDNEAKPEPVPSFTEVLYAFETMRAFVYGHDVTEKDQANIVNIENPDKNESSCVRDLLWRREVPLKRKEILYMAYFVPIVTYAAETRTMSVRETRKVEEHELAGQTNQERGGEEEDQLAHNVGNTQRLSVQDVHTDNKFNMLLTVKLKHT</sequence>
<organism evidence="2 3">
    <name type="scientific">Timema podura</name>
    <name type="common">Walking stick</name>
    <dbReference type="NCBI Taxonomy" id="61482"/>
    <lineage>
        <taxon>Eukaryota</taxon>
        <taxon>Metazoa</taxon>
        <taxon>Ecdysozoa</taxon>
        <taxon>Arthropoda</taxon>
        <taxon>Hexapoda</taxon>
        <taxon>Insecta</taxon>
        <taxon>Pterygota</taxon>
        <taxon>Neoptera</taxon>
        <taxon>Polyneoptera</taxon>
        <taxon>Phasmatodea</taxon>
        <taxon>Timematodea</taxon>
        <taxon>Timematoidea</taxon>
        <taxon>Timematidae</taxon>
        <taxon>Timema</taxon>
    </lineage>
</organism>
<comment type="caution">
    <text evidence="2">The sequence shown here is derived from an EMBL/GenBank/DDBJ whole genome shotgun (WGS) entry which is preliminary data.</text>
</comment>
<protein>
    <submittedName>
        <fullName evidence="2">Uncharacterized protein</fullName>
    </submittedName>
</protein>
<reference evidence="2" key="1">
    <citation type="submission" date="2021-03" db="EMBL/GenBank/DDBJ databases">
        <authorList>
            <person name="Tran Van P."/>
        </authorList>
    </citation>
    <scope>NUCLEOTIDE SEQUENCE</scope>
</reference>
<dbReference type="Proteomes" id="UP001153148">
    <property type="component" value="Unassembled WGS sequence"/>
</dbReference>
<proteinExistence type="predicted"/>
<evidence type="ECO:0000313" key="3">
    <source>
        <dbReference type="Proteomes" id="UP001153148"/>
    </source>
</evidence>
<gene>
    <name evidence="2" type="ORF">TPAB3V08_LOCUS7900</name>
</gene>